<gene>
    <name evidence="5" type="ORF">PCIT_03104</name>
</gene>
<dbReference type="AlphaFoldDB" id="U1JFM0"/>
<keyword evidence="2" id="KW-0238">DNA-binding</keyword>
<dbReference type="PANTHER" id="PTHR38465">
    <property type="entry name" value="HTH-TYPE TRANSCRIPTIONAL REGULATOR MJ1563-RELATED"/>
    <property type="match status" value="1"/>
</dbReference>
<keyword evidence="1" id="KW-0805">Transcription regulation</keyword>
<reference evidence="5" key="2">
    <citation type="submission" date="2013-04" db="EMBL/GenBank/DDBJ databases">
        <title>Genome sequence of Pseudoalteromonas citrea.</title>
        <authorList>
            <person name="Xie B.-B."/>
            <person name="Rong J.-C."/>
            <person name="Qin Q.-L."/>
            <person name="Shu Y.-L."/>
            <person name="Zhang Y.-Z."/>
        </authorList>
    </citation>
    <scope>NUCLEOTIDE SEQUENCE</scope>
    <source>
        <strain evidence="5">NCIMB 1889</strain>
    </source>
</reference>
<accession>U1JFM0</accession>
<proteinExistence type="predicted"/>
<dbReference type="InterPro" id="IPR036388">
    <property type="entry name" value="WH-like_DNA-bd_sf"/>
</dbReference>
<dbReference type="PANTHER" id="PTHR38465:SF1">
    <property type="entry name" value="HTH-TYPE TRANSCRIPTIONAL REGULATOR MJ1563-RELATED"/>
    <property type="match status" value="1"/>
</dbReference>
<dbReference type="CDD" id="cd00090">
    <property type="entry name" value="HTH_ARSR"/>
    <property type="match status" value="1"/>
</dbReference>
<evidence type="ECO:0000256" key="3">
    <source>
        <dbReference type="ARBA" id="ARBA00023163"/>
    </source>
</evidence>
<sequence>MPSTICATQSVDCRFSLVNHSKQLSGLKYLHIKLDPNQIALYIKLSIITESSITMILSPKIENFVLHCGEMGSRWGFNRTIGQMVGLLVINEKPLTANEIAEALKISRGNVSMGIKELQSWQLVKVHHIPGDRKEYYSPNGSIWDLANKVFEERRKREIDPTLTLLRDQILNNANSAEEKYAQEQMQSIHDLLETVTKWSAELQRLSPEQLQSLMKLGSSVGKVIDLKDKLLRK</sequence>
<evidence type="ECO:0000256" key="2">
    <source>
        <dbReference type="ARBA" id="ARBA00023125"/>
    </source>
</evidence>
<dbReference type="InterPro" id="IPR011991">
    <property type="entry name" value="ArsR-like_HTH"/>
</dbReference>
<name>U1JFM0_9GAMM</name>
<dbReference type="InterPro" id="IPR036390">
    <property type="entry name" value="WH_DNA-bd_sf"/>
</dbReference>
<dbReference type="eggNOG" id="COG1510">
    <property type="taxonomic scope" value="Bacteria"/>
</dbReference>
<dbReference type="STRING" id="1117314.PCIT_03104"/>
<dbReference type="GO" id="GO:0003677">
    <property type="term" value="F:DNA binding"/>
    <property type="evidence" value="ECO:0007669"/>
    <property type="project" value="UniProtKB-KW"/>
</dbReference>
<dbReference type="InterPro" id="IPR000835">
    <property type="entry name" value="HTH_MarR-typ"/>
</dbReference>
<dbReference type="Gene3D" id="1.10.10.10">
    <property type="entry name" value="Winged helix-like DNA-binding domain superfamily/Winged helix DNA-binding domain"/>
    <property type="match status" value="1"/>
</dbReference>
<reference evidence="5" key="1">
    <citation type="journal article" date="2012" name="J. Bacteriol.">
        <title>Genome sequences of type strains of seven species of the marine bacterium Pseudoalteromonas.</title>
        <authorList>
            <person name="Xie B.B."/>
            <person name="Shu Y.L."/>
            <person name="Qin Q.L."/>
            <person name="Rong J.C."/>
            <person name="Zhang X.Y."/>
            <person name="Chen X.L."/>
            <person name="Shi M."/>
            <person name="He H.L."/>
            <person name="Zhou B.C."/>
            <person name="Zhang Y.Z."/>
        </authorList>
    </citation>
    <scope>NUCLEOTIDE SEQUENCE [LARGE SCALE GENOMIC DNA]</scope>
    <source>
        <strain evidence="5">NCIMB 1889</strain>
    </source>
</reference>
<dbReference type="SUPFAM" id="SSF46785">
    <property type="entry name" value="Winged helix' DNA-binding domain"/>
    <property type="match status" value="1"/>
</dbReference>
<evidence type="ECO:0000256" key="1">
    <source>
        <dbReference type="ARBA" id="ARBA00023015"/>
    </source>
</evidence>
<organism evidence="5">
    <name type="scientific">Pseudoalteromonas citrea DSM 8771</name>
    <dbReference type="NCBI Taxonomy" id="1117314"/>
    <lineage>
        <taxon>Bacteria</taxon>
        <taxon>Pseudomonadati</taxon>
        <taxon>Pseudomonadota</taxon>
        <taxon>Gammaproteobacteria</taxon>
        <taxon>Alteromonadales</taxon>
        <taxon>Pseudoalteromonadaceae</taxon>
        <taxon>Pseudoalteromonas</taxon>
    </lineage>
</organism>
<evidence type="ECO:0000313" key="5">
    <source>
        <dbReference type="EMBL" id="ERG20191.1"/>
    </source>
</evidence>
<protein>
    <submittedName>
        <fullName evidence="5">ArsR family transcriptional regulator</fullName>
    </submittedName>
</protein>
<feature type="domain" description="HTH marR-type" evidence="4">
    <location>
        <begin position="87"/>
        <end position="134"/>
    </location>
</feature>
<dbReference type="InterPro" id="IPR052362">
    <property type="entry name" value="HTH-GbsR_regulator"/>
</dbReference>
<dbReference type="EMBL" id="AHBZ02000036">
    <property type="protein sequence ID" value="ERG20191.1"/>
    <property type="molecule type" value="Genomic_DNA"/>
</dbReference>
<dbReference type="Pfam" id="PF12802">
    <property type="entry name" value="MarR_2"/>
    <property type="match status" value="1"/>
</dbReference>
<dbReference type="GO" id="GO:0003700">
    <property type="term" value="F:DNA-binding transcription factor activity"/>
    <property type="evidence" value="ECO:0007669"/>
    <property type="project" value="InterPro"/>
</dbReference>
<evidence type="ECO:0000259" key="4">
    <source>
        <dbReference type="Pfam" id="PF12802"/>
    </source>
</evidence>
<keyword evidence="3" id="KW-0804">Transcription</keyword>
<comment type="caution">
    <text evidence="5">The sequence shown here is derived from an EMBL/GenBank/DDBJ whole genome shotgun (WGS) entry which is preliminary data.</text>
</comment>